<sequence>MKHVGRVVVVGLLPFLPQALTGPPTFNPGPDFAAACYSTPLPSLAPSTGNRTAGWGSPSIKDETSTCCDSLSDVRVEIDFVDTQLLGLLARRAALVREATRFKLTHDTVDVPSRDLQVIDQAVEDATNVHLPQTIARAVFAAIIEACVPFELCVFDSFHG</sequence>
<organism evidence="4 5">
    <name type="scientific">Hypholoma sublateritium (strain FD-334 SS-4)</name>
    <dbReference type="NCBI Taxonomy" id="945553"/>
    <lineage>
        <taxon>Eukaryota</taxon>
        <taxon>Fungi</taxon>
        <taxon>Dikarya</taxon>
        <taxon>Basidiomycota</taxon>
        <taxon>Agaricomycotina</taxon>
        <taxon>Agaricomycetes</taxon>
        <taxon>Agaricomycetidae</taxon>
        <taxon>Agaricales</taxon>
        <taxon>Agaricineae</taxon>
        <taxon>Strophariaceae</taxon>
        <taxon>Hypholoma</taxon>
    </lineage>
</organism>
<dbReference type="InterPro" id="IPR002701">
    <property type="entry name" value="CM_II_prokaryot"/>
</dbReference>
<evidence type="ECO:0000256" key="2">
    <source>
        <dbReference type="SAM" id="SignalP"/>
    </source>
</evidence>
<protein>
    <recommendedName>
        <fullName evidence="3">Chorismate mutase domain-containing protein</fullName>
    </recommendedName>
</protein>
<dbReference type="InterPro" id="IPR036979">
    <property type="entry name" value="CM_dom_sf"/>
</dbReference>
<dbReference type="PROSITE" id="PS51168">
    <property type="entry name" value="CHORISMATE_MUT_2"/>
    <property type="match status" value="1"/>
</dbReference>
<dbReference type="SUPFAM" id="SSF48600">
    <property type="entry name" value="Chorismate mutase II"/>
    <property type="match status" value="1"/>
</dbReference>
<feature type="domain" description="Chorismate mutase" evidence="3">
    <location>
        <begin position="65"/>
        <end position="155"/>
    </location>
</feature>
<dbReference type="PANTHER" id="PTHR38041">
    <property type="entry name" value="CHORISMATE MUTASE"/>
    <property type="match status" value="1"/>
</dbReference>
<dbReference type="InterPro" id="IPR051331">
    <property type="entry name" value="Chorismate_mutase-related"/>
</dbReference>
<evidence type="ECO:0000313" key="4">
    <source>
        <dbReference type="EMBL" id="KJA25315.1"/>
    </source>
</evidence>
<dbReference type="AlphaFoldDB" id="A0A0D2Q1A7"/>
<dbReference type="InterPro" id="IPR036263">
    <property type="entry name" value="Chorismate_II_sf"/>
</dbReference>
<feature type="signal peptide" evidence="2">
    <location>
        <begin position="1"/>
        <end position="21"/>
    </location>
</feature>
<evidence type="ECO:0000256" key="1">
    <source>
        <dbReference type="ARBA" id="ARBA00023235"/>
    </source>
</evidence>
<dbReference type="GO" id="GO:0009697">
    <property type="term" value="P:salicylic acid biosynthetic process"/>
    <property type="evidence" value="ECO:0007669"/>
    <property type="project" value="TreeGrafter"/>
</dbReference>
<dbReference type="GO" id="GO:0004106">
    <property type="term" value="F:chorismate mutase activity"/>
    <property type="evidence" value="ECO:0007669"/>
    <property type="project" value="InterPro"/>
</dbReference>
<feature type="chain" id="PRO_5002249932" description="Chorismate mutase domain-containing protein" evidence="2">
    <location>
        <begin position="22"/>
        <end position="160"/>
    </location>
</feature>
<keyword evidence="1" id="KW-0413">Isomerase</keyword>
<reference evidence="5" key="1">
    <citation type="submission" date="2014-04" db="EMBL/GenBank/DDBJ databases">
        <title>Evolutionary Origins and Diversification of the Mycorrhizal Mutualists.</title>
        <authorList>
            <consortium name="DOE Joint Genome Institute"/>
            <consortium name="Mycorrhizal Genomics Consortium"/>
            <person name="Kohler A."/>
            <person name="Kuo A."/>
            <person name="Nagy L.G."/>
            <person name="Floudas D."/>
            <person name="Copeland A."/>
            <person name="Barry K.W."/>
            <person name="Cichocki N."/>
            <person name="Veneault-Fourrey C."/>
            <person name="LaButti K."/>
            <person name="Lindquist E.A."/>
            <person name="Lipzen A."/>
            <person name="Lundell T."/>
            <person name="Morin E."/>
            <person name="Murat C."/>
            <person name="Riley R."/>
            <person name="Ohm R."/>
            <person name="Sun H."/>
            <person name="Tunlid A."/>
            <person name="Henrissat B."/>
            <person name="Grigoriev I.V."/>
            <person name="Hibbett D.S."/>
            <person name="Martin F."/>
        </authorList>
    </citation>
    <scope>NUCLEOTIDE SEQUENCE [LARGE SCALE GENOMIC DNA]</scope>
    <source>
        <strain evidence="5">FD-334 SS-4</strain>
    </source>
</reference>
<dbReference type="Gene3D" id="1.20.59.10">
    <property type="entry name" value="Chorismate mutase"/>
    <property type="match status" value="1"/>
</dbReference>
<name>A0A0D2Q1A7_HYPSF</name>
<accession>A0A0D2Q1A7</accession>
<dbReference type="Pfam" id="PF01817">
    <property type="entry name" value="CM_2"/>
    <property type="match status" value="1"/>
</dbReference>
<dbReference type="EMBL" id="KN817532">
    <property type="protein sequence ID" value="KJA25315.1"/>
    <property type="molecule type" value="Genomic_DNA"/>
</dbReference>
<dbReference type="OMA" id="SVPFEEC"/>
<dbReference type="OrthoDB" id="2843337at2759"/>
<dbReference type="GO" id="GO:0046417">
    <property type="term" value="P:chorismate metabolic process"/>
    <property type="evidence" value="ECO:0007669"/>
    <property type="project" value="InterPro"/>
</dbReference>
<evidence type="ECO:0000313" key="5">
    <source>
        <dbReference type="Proteomes" id="UP000054270"/>
    </source>
</evidence>
<keyword evidence="5" id="KW-1185">Reference proteome</keyword>
<dbReference type="PANTHER" id="PTHR38041:SF1">
    <property type="entry name" value="CHORISMATE MUTASE"/>
    <property type="match status" value="1"/>
</dbReference>
<keyword evidence="2" id="KW-0732">Signal</keyword>
<dbReference type="SMART" id="SM00830">
    <property type="entry name" value="CM_2"/>
    <property type="match status" value="1"/>
</dbReference>
<proteinExistence type="predicted"/>
<evidence type="ECO:0000259" key="3">
    <source>
        <dbReference type="PROSITE" id="PS51168"/>
    </source>
</evidence>
<gene>
    <name evidence="4" type="ORF">HYPSUDRAFT_64895</name>
</gene>
<dbReference type="Proteomes" id="UP000054270">
    <property type="component" value="Unassembled WGS sequence"/>
</dbReference>